<proteinExistence type="predicted"/>
<organism evidence="1">
    <name type="scientific">Chlorobaculum parvum</name>
    <dbReference type="NCBI Taxonomy" id="274539"/>
    <lineage>
        <taxon>Bacteria</taxon>
        <taxon>Pseudomonadati</taxon>
        <taxon>Chlorobiota</taxon>
        <taxon>Chlorobiia</taxon>
        <taxon>Chlorobiales</taxon>
        <taxon>Chlorobiaceae</taxon>
        <taxon>Chlorobaculum</taxon>
    </lineage>
</organism>
<sequence length="120" mass="13448">MMDDVIRMVEQAIETSSHWPDTGWPATFGVRNVEVNNLKAAEALPRNAVYREEAVNYWRQARLTGNDTAEAGKKALEALKSGDFAAAGNALYLCQYLEVPFEKDAHTWHPVYEAFQAKCA</sequence>
<name>A0A7C5HNN8_9CHLB</name>
<protein>
    <submittedName>
        <fullName evidence="1">Uncharacterized protein</fullName>
    </submittedName>
</protein>
<gene>
    <name evidence="1" type="ORF">ENL07_09325</name>
</gene>
<evidence type="ECO:0000313" key="1">
    <source>
        <dbReference type="EMBL" id="HHE32800.1"/>
    </source>
</evidence>
<comment type="caution">
    <text evidence="1">The sequence shown here is derived from an EMBL/GenBank/DDBJ whole genome shotgun (WGS) entry which is preliminary data.</text>
</comment>
<dbReference type="EMBL" id="DRSQ01000201">
    <property type="protein sequence ID" value="HHE32800.1"/>
    <property type="molecule type" value="Genomic_DNA"/>
</dbReference>
<dbReference type="AlphaFoldDB" id="A0A7C5HNN8"/>
<dbReference type="Proteomes" id="UP000886058">
    <property type="component" value="Unassembled WGS sequence"/>
</dbReference>
<accession>A0A7C5HNN8</accession>
<reference evidence="1" key="1">
    <citation type="journal article" date="2020" name="mSystems">
        <title>Genome- and Community-Level Interaction Insights into Carbon Utilization and Element Cycling Functions of Hydrothermarchaeota in Hydrothermal Sediment.</title>
        <authorList>
            <person name="Zhou Z."/>
            <person name="Liu Y."/>
            <person name="Xu W."/>
            <person name="Pan J."/>
            <person name="Luo Z.H."/>
            <person name="Li M."/>
        </authorList>
    </citation>
    <scope>NUCLEOTIDE SEQUENCE [LARGE SCALE GENOMIC DNA]</scope>
    <source>
        <strain evidence="1">HyVt-633</strain>
    </source>
</reference>